<keyword evidence="2" id="KW-1185">Reference proteome</keyword>
<evidence type="ECO:0000313" key="1">
    <source>
        <dbReference type="EMBL" id="EHY31440.1"/>
    </source>
</evidence>
<evidence type="ECO:0000313" key="2">
    <source>
        <dbReference type="Proteomes" id="UP000004956"/>
    </source>
</evidence>
<dbReference type="AlphaFoldDB" id="H3KEL5"/>
<sequence>MAPGVPRSAALLCALPPSRREGFSSSSALVFSGAFVGVAGHGRKRRAAGRFGRPLSASFRTGDTSPGFILQILQSPKKGMPYPVRCGLVAHYNDQRRARLGSSYPGRPAHPSR</sequence>
<gene>
    <name evidence="1" type="ORF">HMPREF9440_01179</name>
</gene>
<dbReference type="HOGENOM" id="CLU_2132268_0_0_4"/>
<organism evidence="1 2">
    <name type="scientific">Sutterella parvirubra YIT 11816</name>
    <dbReference type="NCBI Taxonomy" id="762967"/>
    <lineage>
        <taxon>Bacteria</taxon>
        <taxon>Pseudomonadati</taxon>
        <taxon>Pseudomonadota</taxon>
        <taxon>Betaproteobacteria</taxon>
        <taxon>Burkholderiales</taxon>
        <taxon>Sutterellaceae</taxon>
        <taxon>Sutterella</taxon>
    </lineage>
</organism>
<accession>H3KEL5</accession>
<protein>
    <submittedName>
        <fullName evidence="1">Uncharacterized protein</fullName>
    </submittedName>
</protein>
<reference evidence="1 2" key="1">
    <citation type="submission" date="2011-11" db="EMBL/GenBank/DDBJ databases">
        <authorList>
            <person name="Weinstock G."/>
            <person name="Sodergren E."/>
            <person name="Clifton S."/>
            <person name="Fulton L."/>
            <person name="Fulton B."/>
            <person name="Courtney L."/>
            <person name="Fronick C."/>
            <person name="Harrison M."/>
            <person name="Strong C."/>
            <person name="Farmer C."/>
            <person name="Delahaunty K."/>
            <person name="Markovic C."/>
            <person name="Hall O."/>
            <person name="Minx P."/>
            <person name="Tomlinson C."/>
            <person name="Mitreva M."/>
            <person name="Hou S."/>
            <person name="Chen J."/>
            <person name="Wollam A."/>
            <person name="Pepin K.H."/>
            <person name="Johnson M."/>
            <person name="Bhonagiri V."/>
            <person name="Zhang X."/>
            <person name="Suruliraj S."/>
            <person name="Warren W."/>
            <person name="Chinwalla A."/>
            <person name="Mardis E.R."/>
            <person name="Wilson R.K."/>
        </authorList>
    </citation>
    <scope>NUCLEOTIDE SEQUENCE [LARGE SCALE GENOMIC DNA]</scope>
    <source>
        <strain evidence="1 2">YIT 11816</strain>
    </source>
</reference>
<comment type="caution">
    <text evidence="1">The sequence shown here is derived from an EMBL/GenBank/DDBJ whole genome shotgun (WGS) entry which is preliminary data.</text>
</comment>
<dbReference type="Proteomes" id="UP000004956">
    <property type="component" value="Unassembled WGS sequence"/>
</dbReference>
<name>H3KEL5_9BURK</name>
<proteinExistence type="predicted"/>
<dbReference type="EMBL" id="AFBQ01000160">
    <property type="protein sequence ID" value="EHY31440.1"/>
    <property type="molecule type" value="Genomic_DNA"/>
</dbReference>